<evidence type="ECO:0000313" key="8">
    <source>
        <dbReference type="Proteomes" id="UP000824002"/>
    </source>
</evidence>
<feature type="transmembrane region" description="Helical" evidence="6">
    <location>
        <begin position="46"/>
        <end position="67"/>
    </location>
</feature>
<feature type="transmembrane region" description="Helical" evidence="6">
    <location>
        <begin position="175"/>
        <end position="201"/>
    </location>
</feature>
<sequence>MKFEFNAKYNTIAAYSILVLTIVAVIVAALLRIEAIAAFLGDCLSVLSPFIWGFSIAYILCPLLNAYERWILKAGKGKISGKGARRLGALGAYVTAIILLAVFFSIVIPQVAQSVASLAQQIPAWLAQLEPMVTNLAQKYNLASLPEGTVDKILGTAEAWMQTFASNLTTLVPQLFQWTMSFTTGIINIIVGFIVSLYLLLDKERFFAHVRKIFCALFSKARVDRLT</sequence>
<evidence type="ECO:0000313" key="7">
    <source>
        <dbReference type="EMBL" id="HIS75938.1"/>
    </source>
</evidence>
<evidence type="ECO:0000256" key="3">
    <source>
        <dbReference type="ARBA" id="ARBA00022692"/>
    </source>
</evidence>
<evidence type="ECO:0000256" key="6">
    <source>
        <dbReference type="SAM" id="Phobius"/>
    </source>
</evidence>
<evidence type="ECO:0000256" key="1">
    <source>
        <dbReference type="ARBA" id="ARBA00004141"/>
    </source>
</evidence>
<evidence type="ECO:0000256" key="5">
    <source>
        <dbReference type="ARBA" id="ARBA00023136"/>
    </source>
</evidence>
<keyword evidence="4 6" id="KW-1133">Transmembrane helix</keyword>
<dbReference type="EMBL" id="DVJP01000029">
    <property type="protein sequence ID" value="HIS75938.1"/>
    <property type="molecule type" value="Genomic_DNA"/>
</dbReference>
<reference evidence="7" key="1">
    <citation type="submission" date="2020-10" db="EMBL/GenBank/DDBJ databases">
        <authorList>
            <person name="Gilroy R."/>
        </authorList>
    </citation>
    <scope>NUCLEOTIDE SEQUENCE</scope>
    <source>
        <strain evidence="7">CHK199-13235</strain>
    </source>
</reference>
<feature type="transmembrane region" description="Helical" evidence="6">
    <location>
        <begin position="12"/>
        <end position="40"/>
    </location>
</feature>
<protein>
    <submittedName>
        <fullName evidence="7">AI-2E family transporter</fullName>
    </submittedName>
</protein>
<evidence type="ECO:0000256" key="4">
    <source>
        <dbReference type="ARBA" id="ARBA00022989"/>
    </source>
</evidence>
<accession>A0A9D1K0D6</accession>
<comment type="similarity">
    <text evidence="2">Belongs to the autoinducer-2 exporter (AI-2E) (TC 2.A.86) family.</text>
</comment>
<gene>
    <name evidence="7" type="ORF">IAB51_03910</name>
</gene>
<name>A0A9D1K0D6_9FIRM</name>
<dbReference type="InterPro" id="IPR002549">
    <property type="entry name" value="AI-2E-like"/>
</dbReference>
<proteinExistence type="inferred from homology"/>
<dbReference type="GO" id="GO:0016020">
    <property type="term" value="C:membrane"/>
    <property type="evidence" value="ECO:0007669"/>
    <property type="project" value="UniProtKB-SubCell"/>
</dbReference>
<comment type="caution">
    <text evidence="7">The sequence shown here is derived from an EMBL/GenBank/DDBJ whole genome shotgun (WGS) entry which is preliminary data.</text>
</comment>
<reference evidence="7" key="2">
    <citation type="journal article" date="2021" name="PeerJ">
        <title>Extensive microbial diversity within the chicken gut microbiome revealed by metagenomics and culture.</title>
        <authorList>
            <person name="Gilroy R."/>
            <person name="Ravi A."/>
            <person name="Getino M."/>
            <person name="Pursley I."/>
            <person name="Horton D.L."/>
            <person name="Alikhan N.F."/>
            <person name="Baker D."/>
            <person name="Gharbi K."/>
            <person name="Hall N."/>
            <person name="Watson M."/>
            <person name="Adriaenssens E.M."/>
            <person name="Foster-Nyarko E."/>
            <person name="Jarju S."/>
            <person name="Secka A."/>
            <person name="Antonio M."/>
            <person name="Oren A."/>
            <person name="Chaudhuri R.R."/>
            <person name="La Ragione R."/>
            <person name="Hildebrand F."/>
            <person name="Pallen M.J."/>
        </authorList>
    </citation>
    <scope>NUCLEOTIDE SEQUENCE</scope>
    <source>
        <strain evidence="7">CHK199-13235</strain>
    </source>
</reference>
<organism evidence="7 8">
    <name type="scientific">Candidatus Merdivicinus excrementipullorum</name>
    <dbReference type="NCBI Taxonomy" id="2840867"/>
    <lineage>
        <taxon>Bacteria</taxon>
        <taxon>Bacillati</taxon>
        <taxon>Bacillota</taxon>
        <taxon>Clostridia</taxon>
        <taxon>Eubacteriales</taxon>
        <taxon>Oscillospiraceae</taxon>
        <taxon>Oscillospiraceae incertae sedis</taxon>
        <taxon>Candidatus Merdivicinus</taxon>
    </lineage>
</organism>
<comment type="subcellular location">
    <subcellularLocation>
        <location evidence="1">Membrane</location>
        <topology evidence="1">Multi-pass membrane protein</topology>
    </subcellularLocation>
</comment>
<dbReference type="AlphaFoldDB" id="A0A9D1K0D6"/>
<keyword evidence="3 6" id="KW-0812">Transmembrane</keyword>
<evidence type="ECO:0000256" key="2">
    <source>
        <dbReference type="ARBA" id="ARBA00009773"/>
    </source>
</evidence>
<dbReference type="Pfam" id="PF01594">
    <property type="entry name" value="AI-2E_transport"/>
    <property type="match status" value="1"/>
</dbReference>
<keyword evidence="5 6" id="KW-0472">Membrane</keyword>
<feature type="transmembrane region" description="Helical" evidence="6">
    <location>
        <begin position="87"/>
        <end position="108"/>
    </location>
</feature>
<dbReference type="Proteomes" id="UP000824002">
    <property type="component" value="Unassembled WGS sequence"/>
</dbReference>